<dbReference type="NCBIfam" id="NF003640">
    <property type="entry name" value="PRK05277.1"/>
    <property type="match status" value="1"/>
</dbReference>
<dbReference type="Pfam" id="PF00654">
    <property type="entry name" value="Voltage_CLC"/>
    <property type="match status" value="1"/>
</dbReference>
<feature type="transmembrane region" description="Helical" evidence="8">
    <location>
        <begin position="343"/>
        <end position="367"/>
    </location>
</feature>
<keyword evidence="6 8" id="KW-0472">Membrane</keyword>
<dbReference type="Proteomes" id="UP000243745">
    <property type="component" value="Unassembled WGS sequence"/>
</dbReference>
<gene>
    <name evidence="9" type="ORF">SAMN02910344_00893</name>
</gene>
<keyword evidence="3 8" id="KW-0812">Transmembrane</keyword>
<evidence type="ECO:0000256" key="7">
    <source>
        <dbReference type="ARBA" id="ARBA00023214"/>
    </source>
</evidence>
<dbReference type="EMBL" id="FOXF01000011">
    <property type="protein sequence ID" value="SFP26034.1"/>
    <property type="molecule type" value="Genomic_DNA"/>
</dbReference>
<dbReference type="PANTHER" id="PTHR45711">
    <property type="entry name" value="CHLORIDE CHANNEL PROTEIN"/>
    <property type="match status" value="1"/>
</dbReference>
<proteinExistence type="predicted"/>
<dbReference type="SUPFAM" id="SSF81340">
    <property type="entry name" value="Clc chloride channel"/>
    <property type="match status" value="1"/>
</dbReference>
<evidence type="ECO:0000256" key="5">
    <source>
        <dbReference type="ARBA" id="ARBA00023065"/>
    </source>
</evidence>
<feature type="transmembrane region" description="Helical" evidence="8">
    <location>
        <begin position="84"/>
        <end position="102"/>
    </location>
</feature>
<feature type="transmembrane region" description="Helical" evidence="8">
    <location>
        <begin position="374"/>
        <end position="394"/>
    </location>
</feature>
<dbReference type="Gene3D" id="1.10.3080.10">
    <property type="entry name" value="Clc chloride channel"/>
    <property type="match status" value="1"/>
</dbReference>
<dbReference type="GO" id="GO:0005886">
    <property type="term" value="C:plasma membrane"/>
    <property type="evidence" value="ECO:0007669"/>
    <property type="project" value="TreeGrafter"/>
</dbReference>
<dbReference type="InterPro" id="IPR001807">
    <property type="entry name" value="ClC"/>
</dbReference>
<feature type="transmembrane region" description="Helical" evidence="8">
    <location>
        <begin position="31"/>
        <end position="52"/>
    </location>
</feature>
<accession>A0A662ZG94</accession>
<feature type="transmembrane region" description="Helical" evidence="8">
    <location>
        <begin position="130"/>
        <end position="156"/>
    </location>
</feature>
<evidence type="ECO:0000256" key="3">
    <source>
        <dbReference type="ARBA" id="ARBA00022692"/>
    </source>
</evidence>
<protein>
    <submittedName>
        <fullName evidence="9">Chloride channel protein, CIC family</fullName>
    </submittedName>
</protein>
<keyword evidence="4 8" id="KW-1133">Transmembrane helix</keyword>
<name>A0A662ZG94_9GAMM</name>
<dbReference type="CDD" id="cd01031">
    <property type="entry name" value="EriC"/>
    <property type="match status" value="1"/>
</dbReference>
<evidence type="ECO:0000256" key="4">
    <source>
        <dbReference type="ARBA" id="ARBA00022989"/>
    </source>
</evidence>
<evidence type="ECO:0000256" key="2">
    <source>
        <dbReference type="ARBA" id="ARBA00022448"/>
    </source>
</evidence>
<evidence type="ECO:0000256" key="6">
    <source>
        <dbReference type="ARBA" id="ARBA00023136"/>
    </source>
</evidence>
<dbReference type="GO" id="GO:0005247">
    <property type="term" value="F:voltage-gated chloride channel activity"/>
    <property type="evidence" value="ECO:0007669"/>
    <property type="project" value="TreeGrafter"/>
</dbReference>
<feature type="transmembrane region" description="Helical" evidence="8">
    <location>
        <begin position="208"/>
        <end position="232"/>
    </location>
</feature>
<keyword evidence="7" id="KW-0868">Chloride</keyword>
<dbReference type="AlphaFoldDB" id="A0A662ZG94"/>
<keyword evidence="5" id="KW-0406">Ion transport</keyword>
<evidence type="ECO:0000256" key="1">
    <source>
        <dbReference type="ARBA" id="ARBA00004141"/>
    </source>
</evidence>
<keyword evidence="2" id="KW-0813">Transport</keyword>
<keyword evidence="10" id="KW-1185">Reference proteome</keyword>
<reference evidence="9 10" key="1">
    <citation type="submission" date="2016-10" db="EMBL/GenBank/DDBJ databases">
        <authorList>
            <person name="Varghese N."/>
            <person name="Submissions S."/>
        </authorList>
    </citation>
    <scope>NUCLEOTIDE SEQUENCE [LARGE SCALE GENOMIC DNA]</scope>
    <source>
        <strain evidence="9 10">DSM 1361</strain>
    </source>
</reference>
<comment type="subcellular location">
    <subcellularLocation>
        <location evidence="1">Membrane</location>
        <topology evidence="1">Multi-pass membrane protein</topology>
    </subcellularLocation>
</comment>
<feature type="transmembrane region" description="Helical" evidence="8">
    <location>
        <begin position="168"/>
        <end position="188"/>
    </location>
</feature>
<dbReference type="PRINTS" id="PR00762">
    <property type="entry name" value="CLCHANNEL"/>
</dbReference>
<sequence length="430" mass="46449">MVCAFFEMIPNMLNQYRTSSLSALLDNESGMVTAALAAFAVSFIMAGIAMYFTRKYAPEAGGSGIPEIEGAMVDLRPVRYKRVLPVKFFGGILSLSSGMVLGREGPSIQIGGNLGAAVCSLLKIKKEDFYVMLAAGAASGLASAFNAPLAGMLFVLEEMRPQFKYRFSAVQAVAMAVIVSTAARSFIVGNSDPVFDLPMFDGVNIRNFFDFLMFGILVGCAGVVFNRAVGWMQDFYTAVFRGRLWRSVMIVAVVGGLYGVASIIEPQVTGSGMHFISEWIMTSSSLKLLAGVLFLRFMGVMLCFCCGIPGGIFAPSLSLGALLGAVFGMSMLHFGILNYDPGILAIVGMSAFFAASVRAPITGIILICEMTNNFQFLLPMMIAVVAATQTAALLKGRPLYTQILERTLRLSGNEEKIEEYREFKKTHNVE</sequence>
<evidence type="ECO:0000313" key="9">
    <source>
        <dbReference type="EMBL" id="SFP26034.1"/>
    </source>
</evidence>
<feature type="transmembrane region" description="Helical" evidence="8">
    <location>
        <begin position="284"/>
        <end position="305"/>
    </location>
</feature>
<evidence type="ECO:0000313" key="10">
    <source>
        <dbReference type="Proteomes" id="UP000243745"/>
    </source>
</evidence>
<dbReference type="InterPro" id="IPR014743">
    <property type="entry name" value="Cl-channel_core"/>
</dbReference>
<feature type="transmembrane region" description="Helical" evidence="8">
    <location>
        <begin position="317"/>
        <end position="337"/>
    </location>
</feature>
<feature type="transmembrane region" description="Helical" evidence="8">
    <location>
        <begin position="244"/>
        <end position="264"/>
    </location>
</feature>
<dbReference type="PANTHER" id="PTHR45711:SF6">
    <property type="entry name" value="CHLORIDE CHANNEL PROTEIN"/>
    <property type="match status" value="1"/>
</dbReference>
<organism evidence="9 10">
    <name type="scientific">Ruminobacter amylophilus</name>
    <dbReference type="NCBI Taxonomy" id="867"/>
    <lineage>
        <taxon>Bacteria</taxon>
        <taxon>Pseudomonadati</taxon>
        <taxon>Pseudomonadota</taxon>
        <taxon>Gammaproteobacteria</taxon>
        <taxon>Aeromonadales</taxon>
        <taxon>Succinivibrionaceae</taxon>
        <taxon>Ruminobacter</taxon>
    </lineage>
</organism>
<evidence type="ECO:0000256" key="8">
    <source>
        <dbReference type="SAM" id="Phobius"/>
    </source>
</evidence>